<accession>A0AA44ZHV3</accession>
<reference evidence="1 2" key="1">
    <citation type="submission" date="2013-08" db="EMBL/GenBank/DDBJ databases">
        <authorList>
            <person name="Trees D."/>
        </authorList>
    </citation>
    <scope>NUCLEOTIDE SEQUENCE [LARGE SCALE GENOMIC DNA]</scope>
    <source>
        <strain evidence="1 2">3502</strain>
    </source>
</reference>
<organism evidence="1 2">
    <name type="scientific">Neisseria gonorrhoeae 3502</name>
    <dbReference type="NCBI Taxonomy" id="1193404"/>
    <lineage>
        <taxon>Bacteria</taxon>
        <taxon>Pseudomonadati</taxon>
        <taxon>Pseudomonadota</taxon>
        <taxon>Betaproteobacteria</taxon>
        <taxon>Neisseriales</taxon>
        <taxon>Neisseriaceae</taxon>
        <taxon>Neisseria</taxon>
    </lineage>
</organism>
<comment type="caution">
    <text evidence="1">The sequence shown here is derived from an EMBL/GenBank/DDBJ whole genome shotgun (WGS) entry which is preliminary data.</text>
</comment>
<proteinExistence type="predicted"/>
<dbReference type="Proteomes" id="UP000223296">
    <property type="component" value="Unassembled WGS sequence"/>
</dbReference>
<evidence type="ECO:0000313" key="1">
    <source>
        <dbReference type="EMBL" id="PHJ36389.1"/>
    </source>
</evidence>
<dbReference type="AlphaFoldDB" id="A0AA44ZHV3"/>
<sequence>MANGKISKFTIDALLNMPAKTGKTAELNIRA</sequence>
<name>A0AA44ZHV3_NEIGO</name>
<protein>
    <submittedName>
        <fullName evidence="1">Uncharacterized protein</fullName>
    </submittedName>
</protein>
<evidence type="ECO:0000313" key="2">
    <source>
        <dbReference type="Proteomes" id="UP000223296"/>
    </source>
</evidence>
<dbReference type="EMBL" id="AVBE01000002">
    <property type="protein sequence ID" value="PHJ36389.1"/>
    <property type="molecule type" value="Genomic_DNA"/>
</dbReference>
<gene>
    <name evidence="1" type="ORF">N776_09290</name>
</gene>